<evidence type="ECO:0000313" key="1">
    <source>
        <dbReference type="EMBL" id="KYF51007.1"/>
    </source>
</evidence>
<sequence length="122" mass="12909">MDRETPCSSVVFHCPSAAVIAHVNAPCVTPAKVPHCAGSSLREAAITRSRRPCAVSDRVIAALRSRVRRVAAAARPTCAWQQSSSIVRLSAAWPLPTLRITSATWTTLSNESSVSDGQSATP</sequence>
<name>A0A150P5R5_SORCE</name>
<dbReference type="EMBL" id="JELY01003012">
    <property type="protein sequence ID" value="KYF51007.1"/>
    <property type="molecule type" value="Genomic_DNA"/>
</dbReference>
<gene>
    <name evidence="1" type="ORF">BE08_22315</name>
</gene>
<proteinExistence type="predicted"/>
<evidence type="ECO:0000313" key="2">
    <source>
        <dbReference type="Proteomes" id="UP000075420"/>
    </source>
</evidence>
<dbReference type="AlphaFoldDB" id="A0A150P5R5"/>
<protein>
    <submittedName>
        <fullName evidence="1">Uncharacterized protein</fullName>
    </submittedName>
</protein>
<comment type="caution">
    <text evidence="1">The sequence shown here is derived from an EMBL/GenBank/DDBJ whole genome shotgun (WGS) entry which is preliminary data.</text>
</comment>
<accession>A0A150P5R5</accession>
<dbReference type="Proteomes" id="UP000075420">
    <property type="component" value="Unassembled WGS sequence"/>
</dbReference>
<organism evidence="1 2">
    <name type="scientific">Sorangium cellulosum</name>
    <name type="common">Polyangium cellulosum</name>
    <dbReference type="NCBI Taxonomy" id="56"/>
    <lineage>
        <taxon>Bacteria</taxon>
        <taxon>Pseudomonadati</taxon>
        <taxon>Myxococcota</taxon>
        <taxon>Polyangia</taxon>
        <taxon>Polyangiales</taxon>
        <taxon>Polyangiaceae</taxon>
        <taxon>Sorangium</taxon>
    </lineage>
</organism>
<reference evidence="1 2" key="1">
    <citation type="submission" date="2014-02" db="EMBL/GenBank/DDBJ databases">
        <title>The small core and large imbalanced accessory genome model reveals a collaborative survival strategy of Sorangium cellulosum strains in nature.</title>
        <authorList>
            <person name="Han K."/>
            <person name="Peng R."/>
            <person name="Blom J."/>
            <person name="Li Y.-Z."/>
        </authorList>
    </citation>
    <scope>NUCLEOTIDE SEQUENCE [LARGE SCALE GENOMIC DNA]</scope>
    <source>
        <strain evidence="1 2">So0157-25</strain>
    </source>
</reference>